<dbReference type="InterPro" id="IPR036388">
    <property type="entry name" value="WH-like_DNA-bd_sf"/>
</dbReference>
<dbReference type="AlphaFoldDB" id="A0A133MUU7"/>
<dbReference type="SUPFAM" id="SSF46785">
    <property type="entry name" value="Winged helix' DNA-binding domain"/>
    <property type="match status" value="1"/>
</dbReference>
<dbReference type="Gene3D" id="1.10.10.10">
    <property type="entry name" value="Winged helix-like DNA-binding domain superfamily/Winged helix DNA-binding domain"/>
    <property type="match status" value="1"/>
</dbReference>
<dbReference type="Proteomes" id="UP000502899">
    <property type="component" value="Chromosome"/>
</dbReference>
<evidence type="ECO:0000313" key="2">
    <source>
        <dbReference type="Proteomes" id="UP000502899"/>
    </source>
</evidence>
<accession>A0A133MUU7</accession>
<dbReference type="PANTHER" id="PTHR30432:SF1">
    <property type="entry name" value="DNA-BINDING TRANSCRIPTIONAL DUAL REGULATOR MODE"/>
    <property type="match status" value="1"/>
</dbReference>
<proteinExistence type="predicted"/>
<gene>
    <name evidence="1" type="ORF">FOC70_07740</name>
</gene>
<dbReference type="InterPro" id="IPR036390">
    <property type="entry name" value="WH_DNA-bd_sf"/>
</dbReference>
<dbReference type="InterPro" id="IPR051815">
    <property type="entry name" value="Molybdate_resp_trans_reg"/>
</dbReference>
<reference evidence="1 2" key="1">
    <citation type="submission" date="2020-05" db="EMBL/GenBank/DDBJ databases">
        <title>FDA dAtabase for Regulatory Grade micrObial Sequences (FDA-ARGOS): Supporting development and validation of Infectious Disease Dx tests.</title>
        <authorList>
            <person name="Pederson C."/>
            <person name="Tallon L."/>
            <person name="Sadzewicz L."/>
            <person name="Zhao X."/>
            <person name="Vavikolanu K."/>
            <person name="Mehta A."/>
            <person name="Aluvathingal J."/>
            <person name="Nadendla S."/>
            <person name="Myers T."/>
            <person name="Yan Y."/>
            <person name="Sichtig H."/>
        </authorList>
    </citation>
    <scope>NUCLEOTIDE SEQUENCE [LARGE SCALE GENOMIC DNA]</scope>
    <source>
        <strain evidence="1 2">FDAARGOS_764</strain>
    </source>
</reference>
<evidence type="ECO:0000313" key="1">
    <source>
        <dbReference type="EMBL" id="QKH80243.1"/>
    </source>
</evidence>
<organism evidence="1 2">
    <name type="scientific">Finegoldia magna</name>
    <name type="common">Peptostreptococcus magnus</name>
    <dbReference type="NCBI Taxonomy" id="1260"/>
    <lineage>
        <taxon>Bacteria</taxon>
        <taxon>Bacillati</taxon>
        <taxon>Bacillota</taxon>
        <taxon>Tissierellia</taxon>
        <taxon>Tissierellales</taxon>
        <taxon>Peptoniphilaceae</taxon>
        <taxon>Finegoldia</taxon>
    </lineage>
</organism>
<sequence>MKVNCKFWFEDDNGKKFFGKGNYLLLKEINKTKSLNKASKNLKMSYSKAFNIIKNSEKIYGEKFVDTEIGGAHGGGSTLTDAGIKLIEEYEKAMSNFNKTSNNLTEDITKIF</sequence>
<name>A0A133MUU7_FINMA</name>
<dbReference type="PANTHER" id="PTHR30432">
    <property type="entry name" value="TRANSCRIPTIONAL REGULATOR MODE"/>
    <property type="match status" value="1"/>
</dbReference>
<dbReference type="EMBL" id="CP054000">
    <property type="protein sequence ID" value="QKH80243.1"/>
    <property type="molecule type" value="Genomic_DNA"/>
</dbReference>
<protein>
    <submittedName>
        <fullName evidence="1">LysR family transcriptional regulator</fullName>
    </submittedName>
</protein>
<dbReference type="RefSeq" id="WP_002842114.1">
    <property type="nucleotide sequence ID" value="NZ_CAUPFM010000005.1"/>
</dbReference>